<reference evidence="9" key="1">
    <citation type="submission" date="2011-08" db="EMBL/GenBank/DDBJ databases">
        <title>The draft genome of Latimeria chalumnae.</title>
        <authorList>
            <person name="Di Palma F."/>
            <person name="Alfoldi J."/>
            <person name="Johnson J."/>
            <person name="Berlin A."/>
            <person name="Gnerre S."/>
            <person name="Jaffe D."/>
            <person name="MacCallum I."/>
            <person name="Young S."/>
            <person name="Walker B.J."/>
            <person name="Lander E."/>
            <person name="Lindblad-Toh K."/>
        </authorList>
    </citation>
    <scope>NUCLEOTIDE SEQUENCE [LARGE SCALE GENOMIC DNA]</scope>
    <source>
        <strain evidence="9">Wild caught</strain>
    </source>
</reference>
<dbReference type="EMBL" id="AFYH01005316">
    <property type="status" value="NOT_ANNOTATED_CDS"/>
    <property type="molecule type" value="Genomic_DNA"/>
</dbReference>
<dbReference type="InterPro" id="IPR043136">
    <property type="entry name" value="B30.2/SPRY_sf"/>
</dbReference>
<dbReference type="Proteomes" id="UP000008672">
    <property type="component" value="Unassembled WGS sequence"/>
</dbReference>
<evidence type="ECO:0000259" key="6">
    <source>
        <dbReference type="PROSITE" id="PS50188"/>
    </source>
</evidence>
<dbReference type="HOGENOM" id="CLU_042284_2_1_1"/>
<dbReference type="PROSITE" id="PS50225">
    <property type="entry name" value="SOCS"/>
    <property type="match status" value="1"/>
</dbReference>
<evidence type="ECO:0000313" key="8">
    <source>
        <dbReference type="Ensembl" id="ENSLACP00000021391.1"/>
    </source>
</evidence>
<keyword evidence="9" id="KW-1185">Reference proteome</keyword>
<dbReference type="FunFam" id="2.60.120.920:FF:000079">
    <property type="entry name" value="Predicted protein"/>
    <property type="match status" value="1"/>
</dbReference>
<evidence type="ECO:0000256" key="1">
    <source>
        <dbReference type="ARBA" id="ARBA00004123"/>
    </source>
</evidence>
<evidence type="ECO:0000313" key="9">
    <source>
        <dbReference type="Proteomes" id="UP000008672"/>
    </source>
</evidence>
<dbReference type="CDD" id="cd12876">
    <property type="entry name" value="SPRY_SOCS3"/>
    <property type="match status" value="1"/>
</dbReference>
<proteinExistence type="inferred from homology"/>
<evidence type="ECO:0000259" key="7">
    <source>
        <dbReference type="PROSITE" id="PS50225"/>
    </source>
</evidence>
<comment type="subcellular location">
    <subcellularLocation>
        <location evidence="1">Nucleus</location>
    </subcellularLocation>
</comment>
<accession>H3BHM0</accession>
<dbReference type="SUPFAM" id="SSF49899">
    <property type="entry name" value="Concanavalin A-like lectins/glucanases"/>
    <property type="match status" value="1"/>
</dbReference>
<reference evidence="8" key="2">
    <citation type="submission" date="2025-08" db="UniProtKB">
        <authorList>
            <consortium name="Ensembl"/>
        </authorList>
    </citation>
    <scope>IDENTIFICATION</scope>
</reference>
<dbReference type="InterPro" id="IPR013320">
    <property type="entry name" value="ConA-like_dom_sf"/>
</dbReference>
<dbReference type="AlphaFoldDB" id="H3BHM0"/>
<feature type="domain" description="B30.2/SPRY" evidence="6">
    <location>
        <begin position="1"/>
        <end position="181"/>
    </location>
</feature>
<dbReference type="SMART" id="SM00449">
    <property type="entry name" value="SPRY"/>
    <property type="match status" value="1"/>
</dbReference>
<reference evidence="8" key="3">
    <citation type="submission" date="2025-09" db="UniProtKB">
        <authorList>
            <consortium name="Ensembl"/>
        </authorList>
    </citation>
    <scope>IDENTIFICATION</scope>
</reference>
<dbReference type="OMA" id="VYFHISP"/>
<evidence type="ECO:0000256" key="3">
    <source>
        <dbReference type="ARBA" id="ARBA00010910"/>
    </source>
</evidence>
<dbReference type="Bgee" id="ENSLACG00000018794">
    <property type="expression patterns" value="Expressed in pectoral fin and 2 other cell types or tissues"/>
</dbReference>
<dbReference type="GO" id="GO:0043161">
    <property type="term" value="P:proteasome-mediated ubiquitin-dependent protein catabolic process"/>
    <property type="evidence" value="ECO:0007669"/>
    <property type="project" value="TreeGrafter"/>
</dbReference>
<dbReference type="PROSITE" id="PS50188">
    <property type="entry name" value="B302_SPRY"/>
    <property type="match status" value="1"/>
</dbReference>
<dbReference type="PANTHER" id="PTHR12245:SF16">
    <property type="entry name" value="SPRY DOMAIN-CONTAINING SOCS BOX PROTEIN 3-LIKE"/>
    <property type="match status" value="1"/>
</dbReference>
<comment type="similarity">
    <text evidence="3">Belongs to the SPSB family.</text>
</comment>
<dbReference type="InterPro" id="IPR050672">
    <property type="entry name" value="FBXO45-Fsn/SPSB_families"/>
</dbReference>
<evidence type="ECO:0000256" key="5">
    <source>
        <dbReference type="ARBA" id="ARBA00023242"/>
    </source>
</evidence>
<protein>
    <recommendedName>
        <fullName evidence="4">SPRY domain-containing SOCS box protein 3</fullName>
    </recommendedName>
</protein>
<dbReference type="STRING" id="7897.ENSLACP00000021391"/>
<dbReference type="GO" id="GO:0005634">
    <property type="term" value="C:nucleus"/>
    <property type="evidence" value="ECO:0007669"/>
    <property type="project" value="UniProtKB-SubCell"/>
</dbReference>
<dbReference type="GeneTree" id="ENSGT01030000234629"/>
<dbReference type="InParanoid" id="H3BHM0"/>
<dbReference type="InterPro" id="IPR001870">
    <property type="entry name" value="B30.2/SPRY"/>
</dbReference>
<dbReference type="InterPro" id="IPR003877">
    <property type="entry name" value="SPRY_dom"/>
</dbReference>
<dbReference type="InterPro" id="IPR035754">
    <property type="entry name" value="SPRY_SPSB3"/>
</dbReference>
<dbReference type="eggNOG" id="KOG3953">
    <property type="taxonomic scope" value="Eukaryota"/>
</dbReference>
<dbReference type="PANTHER" id="PTHR12245">
    <property type="entry name" value="SPRY DOMAIN CONTAINING SOCS BOX PROTEIN"/>
    <property type="match status" value="1"/>
</dbReference>
<dbReference type="UniPathway" id="UPA00143"/>
<gene>
    <name evidence="8" type="primary">SI:DKEY-23N7.10</name>
</gene>
<evidence type="ECO:0000256" key="4">
    <source>
        <dbReference type="ARBA" id="ARBA00014684"/>
    </source>
</evidence>
<dbReference type="Pfam" id="PF00622">
    <property type="entry name" value="SPRY"/>
    <property type="match status" value="1"/>
</dbReference>
<name>H3BHM0_LATCH</name>
<dbReference type="Gene3D" id="2.60.120.920">
    <property type="match status" value="1"/>
</dbReference>
<dbReference type="GO" id="GO:0019005">
    <property type="term" value="C:SCF ubiquitin ligase complex"/>
    <property type="evidence" value="ECO:0007669"/>
    <property type="project" value="TreeGrafter"/>
</dbReference>
<dbReference type="Ensembl" id="ENSLACT00000021532.1">
    <property type="protein sequence ID" value="ENSLACP00000021391.1"/>
    <property type="gene ID" value="ENSLACG00000018794.1"/>
</dbReference>
<feature type="domain" description="SOCS box" evidence="7">
    <location>
        <begin position="171"/>
        <end position="217"/>
    </location>
</feature>
<sequence>YVEEFWEWDTNAKSPAAYLSPCRQAVYFHIDPVVASEGTAGVRGTKGFTHGEHYWEIEFLEPPYGMAVMLGVGTKRALLHAGNHQYIHMLGMDCESWGLSYKGTVWHHGQSRNYTEPFYEKKTVIGVSLNLSKGTLAFSRNGQSLGVAFTGLKKAGTPLYPIVCSTAAETELQLGMRGCRFPSLEERCCSAILQTMEDKQHIDTLPLPGAVRGRLKD</sequence>
<evidence type="ECO:0000256" key="2">
    <source>
        <dbReference type="ARBA" id="ARBA00004906"/>
    </source>
</evidence>
<dbReference type="GO" id="GO:0016567">
    <property type="term" value="P:protein ubiquitination"/>
    <property type="evidence" value="ECO:0007669"/>
    <property type="project" value="UniProtKB-UniPathway"/>
</dbReference>
<keyword evidence="5" id="KW-0539">Nucleus</keyword>
<dbReference type="InterPro" id="IPR001496">
    <property type="entry name" value="SOCS_box"/>
</dbReference>
<organism evidence="8 9">
    <name type="scientific">Latimeria chalumnae</name>
    <name type="common">Coelacanth</name>
    <dbReference type="NCBI Taxonomy" id="7897"/>
    <lineage>
        <taxon>Eukaryota</taxon>
        <taxon>Metazoa</taxon>
        <taxon>Chordata</taxon>
        <taxon>Craniata</taxon>
        <taxon>Vertebrata</taxon>
        <taxon>Euteleostomi</taxon>
        <taxon>Coelacanthiformes</taxon>
        <taxon>Coelacanthidae</taxon>
        <taxon>Latimeria</taxon>
    </lineage>
</organism>
<comment type="pathway">
    <text evidence="2">Protein modification; protein ubiquitination.</text>
</comment>
<dbReference type="EMBL" id="AFYH01005317">
    <property type="status" value="NOT_ANNOTATED_CDS"/>
    <property type="molecule type" value="Genomic_DNA"/>
</dbReference>